<evidence type="ECO:0000256" key="1">
    <source>
        <dbReference type="ARBA" id="ARBA00004141"/>
    </source>
</evidence>
<evidence type="ECO:0000256" key="3">
    <source>
        <dbReference type="ARBA" id="ARBA00022692"/>
    </source>
</evidence>
<evidence type="ECO:0000256" key="7">
    <source>
        <dbReference type="RuleBase" id="RU079119"/>
    </source>
</evidence>
<evidence type="ECO:0000256" key="6">
    <source>
        <dbReference type="ARBA" id="ARBA00023315"/>
    </source>
</evidence>
<dbReference type="InterPro" id="IPR039859">
    <property type="entry name" value="PFA4/ZDH16/20/ERF2-like"/>
</dbReference>
<dbReference type="AlphaFoldDB" id="A0A7S2MNI7"/>
<accession>A0A7S2MNI7</accession>
<organism evidence="9">
    <name type="scientific">Zooxanthella nutricula</name>
    <dbReference type="NCBI Taxonomy" id="1333877"/>
    <lineage>
        <taxon>Eukaryota</taxon>
        <taxon>Sar</taxon>
        <taxon>Alveolata</taxon>
        <taxon>Dinophyceae</taxon>
        <taxon>Peridiniales</taxon>
        <taxon>Peridiniales incertae sedis</taxon>
        <taxon>Zooxanthella</taxon>
    </lineage>
</organism>
<comment type="similarity">
    <text evidence="7">Belongs to the DHHC palmitoyltransferase family.</text>
</comment>
<comment type="domain">
    <text evidence="7">The DHHC domain is required for palmitoyltransferase activity.</text>
</comment>
<feature type="transmembrane region" description="Helical" evidence="7">
    <location>
        <begin position="187"/>
        <end position="207"/>
    </location>
</feature>
<reference evidence="9" key="1">
    <citation type="submission" date="2021-01" db="EMBL/GenBank/DDBJ databases">
        <authorList>
            <person name="Corre E."/>
            <person name="Pelletier E."/>
            <person name="Niang G."/>
            <person name="Scheremetjew M."/>
            <person name="Finn R."/>
            <person name="Kale V."/>
            <person name="Holt S."/>
            <person name="Cochrane G."/>
            <person name="Meng A."/>
            <person name="Brown T."/>
            <person name="Cohen L."/>
        </authorList>
    </citation>
    <scope>NUCLEOTIDE SEQUENCE</scope>
    <source>
        <strain evidence="9">RCC3387</strain>
    </source>
</reference>
<evidence type="ECO:0000259" key="8">
    <source>
        <dbReference type="Pfam" id="PF01529"/>
    </source>
</evidence>
<name>A0A7S2MNI7_9DINO</name>
<proteinExistence type="inferred from homology"/>
<comment type="subcellular location">
    <subcellularLocation>
        <location evidence="1">Membrane</location>
        <topology evidence="1">Multi-pass membrane protein</topology>
    </subcellularLocation>
</comment>
<keyword evidence="3 7" id="KW-0812">Transmembrane</keyword>
<dbReference type="GO" id="GO:0005794">
    <property type="term" value="C:Golgi apparatus"/>
    <property type="evidence" value="ECO:0007669"/>
    <property type="project" value="TreeGrafter"/>
</dbReference>
<keyword evidence="2 7" id="KW-0808">Transferase</keyword>
<dbReference type="GO" id="GO:0005783">
    <property type="term" value="C:endoplasmic reticulum"/>
    <property type="evidence" value="ECO:0007669"/>
    <property type="project" value="TreeGrafter"/>
</dbReference>
<dbReference type="PROSITE" id="PS50216">
    <property type="entry name" value="DHHC"/>
    <property type="match status" value="1"/>
</dbReference>
<feature type="transmembrane region" description="Helical" evidence="7">
    <location>
        <begin position="310"/>
        <end position="334"/>
    </location>
</feature>
<evidence type="ECO:0000256" key="5">
    <source>
        <dbReference type="ARBA" id="ARBA00023136"/>
    </source>
</evidence>
<dbReference type="EMBL" id="HBGW01004405">
    <property type="protein sequence ID" value="CAD9493633.1"/>
    <property type="molecule type" value="Transcribed_RNA"/>
</dbReference>
<evidence type="ECO:0000313" key="9">
    <source>
        <dbReference type="EMBL" id="CAD9493633.1"/>
    </source>
</evidence>
<keyword evidence="5 7" id="KW-0472">Membrane</keyword>
<dbReference type="GO" id="GO:0016020">
    <property type="term" value="C:membrane"/>
    <property type="evidence" value="ECO:0007669"/>
    <property type="project" value="UniProtKB-SubCell"/>
</dbReference>
<feature type="transmembrane region" description="Helical" evidence="7">
    <location>
        <begin position="152"/>
        <end position="175"/>
    </location>
</feature>
<dbReference type="InterPro" id="IPR001594">
    <property type="entry name" value="Palmitoyltrfase_DHHC"/>
</dbReference>
<keyword evidence="4 7" id="KW-1133">Transmembrane helix</keyword>
<dbReference type="PANTHER" id="PTHR22883">
    <property type="entry name" value="ZINC FINGER DHHC DOMAIN CONTAINING PROTEIN"/>
    <property type="match status" value="1"/>
</dbReference>
<feature type="transmembrane region" description="Helical" evidence="7">
    <location>
        <begin position="277"/>
        <end position="304"/>
    </location>
</feature>
<sequence>MLQGQHPPTAGLRPLSLASSSPTASFGHLAAQGPGVYPNQASFMMEAGLAPGYYSPVQQHLVPGPYHSPQSFAPVPTYQVGAFDQAQGQAYIGREVRTQVVDVPVTRVAQRRDEMCQEDFIEDQCLDDDQCGQENAKPKPEHLWWGIDMRPVLPMALGASTLAFGLLFLLFQVPLLAWMFQLSQLHLSSYFATLWLITLGCMVYCALCDPGQIRKDLNASQGQGLIRDHSFDSHNVSEPPMPKRAHKTWQYQRPVRRYDHYCRWLTNGIGLMNHREFFVMVTGLVLIGVLGGFADAVIAVNMWLLEKTFWIDWVLVVAHLLYSVLLLCLVGPIFRIHAGLVMRNELASEWKRNDHYVASRSTKGENVPVNDLSDDEFNTLFENFKYDAEKNSFDNGLVANCLAFWWTARWHPEQLGEF</sequence>
<dbReference type="GO" id="GO:0019706">
    <property type="term" value="F:protein-cysteine S-palmitoyltransferase activity"/>
    <property type="evidence" value="ECO:0007669"/>
    <property type="project" value="UniProtKB-EC"/>
</dbReference>
<evidence type="ECO:0000256" key="2">
    <source>
        <dbReference type="ARBA" id="ARBA00022679"/>
    </source>
</evidence>
<keyword evidence="6 7" id="KW-0012">Acyltransferase</keyword>
<evidence type="ECO:0000256" key="4">
    <source>
        <dbReference type="ARBA" id="ARBA00022989"/>
    </source>
</evidence>
<gene>
    <name evidence="9" type="ORF">BRAN1462_LOCUS2942</name>
</gene>
<dbReference type="GO" id="GO:0006612">
    <property type="term" value="P:protein targeting to membrane"/>
    <property type="evidence" value="ECO:0007669"/>
    <property type="project" value="TreeGrafter"/>
</dbReference>
<dbReference type="EC" id="2.3.1.225" evidence="7"/>
<dbReference type="Pfam" id="PF01529">
    <property type="entry name" value="DHHC"/>
    <property type="match status" value="1"/>
</dbReference>
<feature type="domain" description="Palmitoyltransferase DHHC" evidence="8">
    <location>
        <begin position="241"/>
        <end position="350"/>
    </location>
</feature>
<protein>
    <recommendedName>
        <fullName evidence="7">Palmitoyltransferase</fullName>
        <ecNumber evidence="7">2.3.1.225</ecNumber>
    </recommendedName>
</protein>
<comment type="catalytic activity">
    <reaction evidence="7">
        <text>L-cysteinyl-[protein] + hexadecanoyl-CoA = S-hexadecanoyl-L-cysteinyl-[protein] + CoA</text>
        <dbReference type="Rhea" id="RHEA:36683"/>
        <dbReference type="Rhea" id="RHEA-COMP:10131"/>
        <dbReference type="Rhea" id="RHEA-COMP:11032"/>
        <dbReference type="ChEBI" id="CHEBI:29950"/>
        <dbReference type="ChEBI" id="CHEBI:57287"/>
        <dbReference type="ChEBI" id="CHEBI:57379"/>
        <dbReference type="ChEBI" id="CHEBI:74151"/>
        <dbReference type="EC" id="2.3.1.225"/>
    </reaction>
</comment>